<evidence type="ECO:0000259" key="2">
    <source>
        <dbReference type="PROSITE" id="PS50206"/>
    </source>
</evidence>
<feature type="region of interest" description="Disordered" evidence="1">
    <location>
        <begin position="1"/>
        <end position="25"/>
    </location>
</feature>
<evidence type="ECO:0000313" key="4">
    <source>
        <dbReference type="Proteomes" id="UP000193467"/>
    </source>
</evidence>
<reference evidence="3 4" key="1">
    <citation type="submission" date="2016-07" db="EMBL/GenBank/DDBJ databases">
        <title>Pervasive Adenine N6-methylation of Active Genes in Fungi.</title>
        <authorList>
            <consortium name="DOE Joint Genome Institute"/>
            <person name="Mondo S.J."/>
            <person name="Dannebaum R.O."/>
            <person name="Kuo R.C."/>
            <person name="Labutti K."/>
            <person name="Haridas S."/>
            <person name="Kuo A."/>
            <person name="Salamov A."/>
            <person name="Ahrendt S.R."/>
            <person name="Lipzen A."/>
            <person name="Sullivan W."/>
            <person name="Andreopoulos W.B."/>
            <person name="Clum A."/>
            <person name="Lindquist E."/>
            <person name="Daum C."/>
            <person name="Ramamoorthy G.K."/>
            <person name="Gryganskyi A."/>
            <person name="Culley D."/>
            <person name="Magnuson J.K."/>
            <person name="James T.Y."/>
            <person name="O'Malley M.A."/>
            <person name="Stajich J.E."/>
            <person name="Spatafora J.W."/>
            <person name="Visel A."/>
            <person name="Grigoriev I.V."/>
        </authorList>
    </citation>
    <scope>NUCLEOTIDE SEQUENCE [LARGE SCALE GENOMIC DNA]</scope>
    <source>
        <strain evidence="3 4">62-1032</strain>
    </source>
</reference>
<dbReference type="OrthoDB" id="8300214at2759"/>
<comment type="caution">
    <text evidence="3">The sequence shown here is derived from an EMBL/GenBank/DDBJ whole genome shotgun (WGS) entry which is preliminary data.</text>
</comment>
<evidence type="ECO:0000313" key="3">
    <source>
        <dbReference type="EMBL" id="ORY92853.1"/>
    </source>
</evidence>
<keyword evidence="4" id="KW-1185">Reference proteome</keyword>
<sequence>MSTTNEGFTAPPVEEKPWHAAFPSPTSKPVRVEAEELRKWIELKPKLDDRDWIVIDVRRTDFEVAFIKGAINLPAHSFYQTLPSLLPILTRYSNVVFHCQSSSGRGPRCAGWYQDALDERGIKNSEAVVLTGGIKRWVELYGEDGEATTKL</sequence>
<dbReference type="InterPro" id="IPR001763">
    <property type="entry name" value="Rhodanese-like_dom"/>
</dbReference>
<dbReference type="GO" id="GO:0004725">
    <property type="term" value="F:protein tyrosine phosphatase activity"/>
    <property type="evidence" value="ECO:0007669"/>
    <property type="project" value="TreeGrafter"/>
</dbReference>
<organism evidence="3 4">
    <name type="scientific">Leucosporidium creatinivorum</name>
    <dbReference type="NCBI Taxonomy" id="106004"/>
    <lineage>
        <taxon>Eukaryota</taxon>
        <taxon>Fungi</taxon>
        <taxon>Dikarya</taxon>
        <taxon>Basidiomycota</taxon>
        <taxon>Pucciniomycotina</taxon>
        <taxon>Microbotryomycetes</taxon>
        <taxon>Leucosporidiales</taxon>
        <taxon>Leucosporidium</taxon>
    </lineage>
</organism>
<dbReference type="Proteomes" id="UP000193467">
    <property type="component" value="Unassembled WGS sequence"/>
</dbReference>
<evidence type="ECO:0000256" key="1">
    <source>
        <dbReference type="SAM" id="MobiDB-lite"/>
    </source>
</evidence>
<dbReference type="SMART" id="SM00450">
    <property type="entry name" value="RHOD"/>
    <property type="match status" value="1"/>
</dbReference>
<dbReference type="Gene3D" id="3.40.250.10">
    <property type="entry name" value="Rhodanese-like domain"/>
    <property type="match status" value="1"/>
</dbReference>
<dbReference type="PANTHER" id="PTHR10828">
    <property type="entry name" value="M-PHASE INDUCER PHOSPHATASE DUAL SPECIFICITY PHOSPHATASE CDC25"/>
    <property type="match status" value="1"/>
</dbReference>
<dbReference type="AlphaFoldDB" id="A0A1Y2G4J8"/>
<name>A0A1Y2G4J8_9BASI</name>
<proteinExistence type="predicted"/>
<dbReference type="Pfam" id="PF00581">
    <property type="entry name" value="Rhodanese"/>
    <property type="match status" value="1"/>
</dbReference>
<dbReference type="STRING" id="106004.A0A1Y2G4J8"/>
<feature type="domain" description="Rhodanese" evidence="2">
    <location>
        <begin position="48"/>
        <end position="146"/>
    </location>
</feature>
<dbReference type="EMBL" id="MCGR01000001">
    <property type="protein sequence ID" value="ORY92853.1"/>
    <property type="molecule type" value="Genomic_DNA"/>
</dbReference>
<dbReference type="SUPFAM" id="SSF52821">
    <property type="entry name" value="Rhodanese/Cell cycle control phosphatase"/>
    <property type="match status" value="1"/>
</dbReference>
<dbReference type="PANTHER" id="PTHR10828:SF50">
    <property type="entry name" value="REDUCTASE (ARC2), PUTATIVE (AFU_ORTHOLOGUE AFUA_6G13400)-RELATED"/>
    <property type="match status" value="1"/>
</dbReference>
<dbReference type="GO" id="GO:0005737">
    <property type="term" value="C:cytoplasm"/>
    <property type="evidence" value="ECO:0007669"/>
    <property type="project" value="TreeGrafter"/>
</dbReference>
<dbReference type="GO" id="GO:0005634">
    <property type="term" value="C:nucleus"/>
    <property type="evidence" value="ECO:0007669"/>
    <property type="project" value="TreeGrafter"/>
</dbReference>
<protein>
    <submittedName>
        <fullName evidence="3">Rhodanese-like domain-containing protein</fullName>
    </submittedName>
</protein>
<dbReference type="InterPro" id="IPR036873">
    <property type="entry name" value="Rhodanese-like_dom_sf"/>
</dbReference>
<dbReference type="InParanoid" id="A0A1Y2G4J8"/>
<accession>A0A1Y2G4J8</accession>
<gene>
    <name evidence="3" type="ORF">BCR35DRAFT_327941</name>
</gene>
<dbReference type="PROSITE" id="PS50206">
    <property type="entry name" value="RHODANESE_3"/>
    <property type="match status" value="1"/>
</dbReference>